<sequence length="77" mass="8727">MSQFVFQRDEVLKNSFEIFINTDEYKQGLKDIASMFEALQDTLTNETAFDEALVSFKELHSEPSRVSCRLCVGGITG</sequence>
<dbReference type="Proteomes" id="UP000257080">
    <property type="component" value="Unassembled WGS sequence"/>
</dbReference>
<evidence type="ECO:0000313" key="2">
    <source>
        <dbReference type="Proteomes" id="UP000257080"/>
    </source>
</evidence>
<comment type="caution">
    <text evidence="1">The sequence shown here is derived from an EMBL/GenBank/DDBJ whole genome shotgun (WGS) entry which is preliminary data.</text>
</comment>
<evidence type="ECO:0000313" key="1">
    <source>
        <dbReference type="EMBL" id="RFA24231.1"/>
    </source>
</evidence>
<protein>
    <submittedName>
        <fullName evidence="1">Uncharacterized protein</fullName>
    </submittedName>
</protein>
<organism evidence="1 2">
    <name type="scientific">Subtercola boreus</name>
    <dbReference type="NCBI Taxonomy" id="120213"/>
    <lineage>
        <taxon>Bacteria</taxon>
        <taxon>Bacillati</taxon>
        <taxon>Actinomycetota</taxon>
        <taxon>Actinomycetes</taxon>
        <taxon>Micrococcales</taxon>
        <taxon>Microbacteriaceae</taxon>
        <taxon>Subtercola</taxon>
    </lineage>
</organism>
<reference evidence="1 2" key="1">
    <citation type="submission" date="2017-04" db="EMBL/GenBank/DDBJ databases">
        <title>Comparative genome analysis of Subtercola boreus.</title>
        <authorList>
            <person name="Cho Y.-J."/>
            <person name="Cho A."/>
            <person name="Kim O.-S."/>
            <person name="Lee J.-I."/>
        </authorList>
    </citation>
    <scope>NUCLEOTIDE SEQUENCE [LARGE SCALE GENOMIC DNA]</scope>
    <source>
        <strain evidence="1 2">P28004</strain>
    </source>
</reference>
<accession>A0A3E0W8R8</accession>
<dbReference type="AlphaFoldDB" id="A0A3E0W8R8"/>
<dbReference type="EMBL" id="NBXE01000080">
    <property type="protein sequence ID" value="RFA24231.1"/>
    <property type="molecule type" value="Genomic_DNA"/>
</dbReference>
<name>A0A3E0W8R8_9MICO</name>
<proteinExistence type="predicted"/>
<gene>
    <name evidence="1" type="ORF">B7R25_17195</name>
</gene>